<dbReference type="Proteomes" id="UP000053097">
    <property type="component" value="Unassembled WGS sequence"/>
</dbReference>
<gene>
    <name evidence="2" type="ORF">X777_10537</name>
</gene>
<dbReference type="OrthoDB" id="7548126at2759"/>
<accession>A0A026W7H9</accession>
<dbReference type="AlphaFoldDB" id="A0A026W7H9"/>
<reference evidence="2 3" key="1">
    <citation type="journal article" date="2014" name="Curr. Biol.">
        <title>The genome of the clonal raider ant Cerapachys biroi.</title>
        <authorList>
            <person name="Oxley P.R."/>
            <person name="Ji L."/>
            <person name="Fetter-Pruneda I."/>
            <person name="McKenzie S.K."/>
            <person name="Li C."/>
            <person name="Hu H."/>
            <person name="Zhang G."/>
            <person name="Kronauer D.J."/>
        </authorList>
    </citation>
    <scope>NUCLEOTIDE SEQUENCE [LARGE SCALE GENOMIC DNA]</scope>
</reference>
<name>A0A026W7H9_OOCBI</name>
<dbReference type="InterPro" id="IPR036691">
    <property type="entry name" value="Endo/exonu/phosph_ase_sf"/>
</dbReference>
<proteinExistence type="predicted"/>
<keyword evidence="1" id="KW-0175">Coiled coil</keyword>
<protein>
    <recommendedName>
        <fullName evidence="4">Endonuclease/exonuclease/phosphatase domain-containing protein</fullName>
    </recommendedName>
</protein>
<feature type="coiled-coil region" evidence="1">
    <location>
        <begin position="87"/>
        <end position="114"/>
    </location>
</feature>
<dbReference type="OMA" id="WNEERCK"/>
<dbReference type="EMBL" id="KK107424">
    <property type="protein sequence ID" value="EZA50989.1"/>
    <property type="molecule type" value="Genomic_DNA"/>
</dbReference>
<organism evidence="2 3">
    <name type="scientific">Ooceraea biroi</name>
    <name type="common">Clonal raider ant</name>
    <name type="synonym">Cerapachys biroi</name>
    <dbReference type="NCBI Taxonomy" id="2015173"/>
    <lineage>
        <taxon>Eukaryota</taxon>
        <taxon>Metazoa</taxon>
        <taxon>Ecdysozoa</taxon>
        <taxon>Arthropoda</taxon>
        <taxon>Hexapoda</taxon>
        <taxon>Insecta</taxon>
        <taxon>Pterygota</taxon>
        <taxon>Neoptera</taxon>
        <taxon>Endopterygota</taxon>
        <taxon>Hymenoptera</taxon>
        <taxon>Apocrita</taxon>
        <taxon>Aculeata</taxon>
        <taxon>Formicoidea</taxon>
        <taxon>Formicidae</taxon>
        <taxon>Dorylinae</taxon>
        <taxon>Ooceraea</taxon>
    </lineage>
</organism>
<dbReference type="SUPFAM" id="SSF56219">
    <property type="entry name" value="DNase I-like"/>
    <property type="match status" value="1"/>
</dbReference>
<evidence type="ECO:0000256" key="1">
    <source>
        <dbReference type="SAM" id="Coils"/>
    </source>
</evidence>
<feature type="coiled-coil region" evidence="1">
    <location>
        <begin position="511"/>
        <end position="558"/>
    </location>
</feature>
<evidence type="ECO:0000313" key="2">
    <source>
        <dbReference type="EMBL" id="EZA50989.1"/>
    </source>
</evidence>
<evidence type="ECO:0000313" key="3">
    <source>
        <dbReference type="Proteomes" id="UP000053097"/>
    </source>
</evidence>
<keyword evidence="3" id="KW-1185">Reference proteome</keyword>
<evidence type="ECO:0008006" key="4">
    <source>
        <dbReference type="Google" id="ProtNLM"/>
    </source>
</evidence>
<sequence>MEDGRKVVERKVRELERWREIEERERRKRNVIVKGMEVQGEGIEGAVRRIWKEIGAEAEIEETREIGKKSERGRKMILVKLKDREGKREVMSKKRALRGKMERIEDDLTMKERRMQWRLERMAEEERRNKREVWVKYARIWIEGKWWSWDEEREVLVDREGRERGKEKEERRGRVVGFWNVAGVKGKDEGFWERIKEWDVIGLVETLLVEEEWGKIRNKVPMEFDWRVQMAKKEGKRGRAKEGIMMGVRKGLEGEKWKIGTVYIREKVEEMLKKIGRIREGGEREEGWIVGGDYNARTGERGVMEEWWDGVERRSKDKIMNKQGEEMIKWIEEEGWGIMNGAKEGDEEGEMTFMGGRGEMVIDYIIGDRKAWERVVRMEVGGEVDSDHQSVSVWIDRDEEEGEGRERKEEVKWVEGVDWTRDAGEEFRKRTEECKVGDGRVDEMLEEVIERVNREIRRKKRRVGGGRKKGWWNGECRRKKEVEELLREWKRGKKSKQEYIKGKKEYKELCCRKKEEEKEELLKEARKARTQKQVWEVINKERRKKEELNKEIKMEEWDEYFMGMLGGVEGRIRLGGGRRRWMEWEGEEEEGGRGGGEEEGDIEWEEIREVIGKLKRGKAAGEDGIQNEAWIWGGGE</sequence>
<dbReference type="Gene3D" id="3.60.10.10">
    <property type="entry name" value="Endonuclease/exonuclease/phosphatase"/>
    <property type="match status" value="1"/>
</dbReference>